<name>A0ABQ7JGS9_9FUNG</name>
<dbReference type="EMBL" id="JAAAIM010003340">
    <property type="protein sequence ID" value="KAG0267988.1"/>
    <property type="molecule type" value="Genomic_DNA"/>
</dbReference>
<comment type="caution">
    <text evidence="1">The sequence shown here is derived from an EMBL/GenBank/DDBJ whole genome shotgun (WGS) entry which is preliminary data.</text>
</comment>
<dbReference type="SUPFAM" id="SSF56176">
    <property type="entry name" value="FAD-binding/transporter-associated domain-like"/>
    <property type="match status" value="1"/>
</dbReference>
<sequence>MTILAVKEMDILHNNSNTSLTSNPKISKSLSGFFSSIFNPSPKNKEPQWTNWAKNQSCDPSEIFHPKTLQDLTAIVLKAKASGKKIRCAGSSYTWSSSSVTDG</sequence>
<organism evidence="1 2">
    <name type="scientific">Linnemannia gamsii</name>
    <dbReference type="NCBI Taxonomy" id="64522"/>
    <lineage>
        <taxon>Eukaryota</taxon>
        <taxon>Fungi</taxon>
        <taxon>Fungi incertae sedis</taxon>
        <taxon>Mucoromycota</taxon>
        <taxon>Mortierellomycotina</taxon>
        <taxon>Mortierellomycetes</taxon>
        <taxon>Mortierellales</taxon>
        <taxon>Mortierellaceae</taxon>
        <taxon>Linnemannia</taxon>
    </lineage>
</organism>
<keyword evidence="2" id="KW-1185">Reference proteome</keyword>
<proteinExistence type="predicted"/>
<dbReference type="Proteomes" id="UP001194696">
    <property type="component" value="Unassembled WGS sequence"/>
</dbReference>
<evidence type="ECO:0008006" key="3">
    <source>
        <dbReference type="Google" id="ProtNLM"/>
    </source>
</evidence>
<dbReference type="InterPro" id="IPR016167">
    <property type="entry name" value="FAD-bd_PCMH_sub1"/>
</dbReference>
<accession>A0ABQ7JGS9</accession>
<dbReference type="InterPro" id="IPR036318">
    <property type="entry name" value="FAD-bd_PCMH-like_sf"/>
</dbReference>
<dbReference type="Gene3D" id="3.30.43.10">
    <property type="entry name" value="Uridine Diphospho-n-acetylenolpyruvylglucosamine Reductase, domain 2"/>
    <property type="match status" value="1"/>
</dbReference>
<reference evidence="1 2" key="1">
    <citation type="journal article" date="2020" name="Fungal Divers.">
        <title>Resolving the Mortierellaceae phylogeny through synthesis of multi-gene phylogenetics and phylogenomics.</title>
        <authorList>
            <person name="Vandepol N."/>
            <person name="Liber J."/>
            <person name="Desiro A."/>
            <person name="Na H."/>
            <person name="Kennedy M."/>
            <person name="Barry K."/>
            <person name="Grigoriev I.V."/>
            <person name="Miller A.N."/>
            <person name="O'Donnell K."/>
            <person name="Stajich J.E."/>
            <person name="Bonito G."/>
        </authorList>
    </citation>
    <scope>NUCLEOTIDE SEQUENCE [LARGE SCALE GENOMIC DNA]</scope>
    <source>
        <strain evidence="1 2">AD045</strain>
    </source>
</reference>
<feature type="non-terminal residue" evidence="1">
    <location>
        <position position="103"/>
    </location>
</feature>
<gene>
    <name evidence="1" type="ORF">BGZ96_006829</name>
</gene>
<evidence type="ECO:0000313" key="1">
    <source>
        <dbReference type="EMBL" id="KAG0267988.1"/>
    </source>
</evidence>
<evidence type="ECO:0000313" key="2">
    <source>
        <dbReference type="Proteomes" id="UP001194696"/>
    </source>
</evidence>
<protein>
    <recommendedName>
        <fullName evidence="3">FAD linked oxidase N-terminal domain-containing protein</fullName>
    </recommendedName>
</protein>